<protein>
    <submittedName>
        <fullName evidence="1">Uncharacterized protein</fullName>
    </submittedName>
</protein>
<feature type="non-terminal residue" evidence="1">
    <location>
        <position position="123"/>
    </location>
</feature>
<reference evidence="1" key="2">
    <citation type="submission" date="2016-06" db="EMBL/GenBank/DDBJ databases">
        <title>The genome of a short-lived fish provides insights into sex chromosome evolution and the genetic control of aging.</title>
        <authorList>
            <person name="Reichwald K."/>
            <person name="Felder M."/>
            <person name="Petzold A."/>
            <person name="Koch P."/>
            <person name="Groth M."/>
            <person name="Platzer M."/>
        </authorList>
    </citation>
    <scope>NUCLEOTIDE SEQUENCE</scope>
    <source>
        <tissue evidence="1">Brain</tissue>
    </source>
</reference>
<organism evidence="1">
    <name type="scientific">Nothobranchius korthausae</name>
    <dbReference type="NCBI Taxonomy" id="1143690"/>
    <lineage>
        <taxon>Eukaryota</taxon>
        <taxon>Metazoa</taxon>
        <taxon>Chordata</taxon>
        <taxon>Craniata</taxon>
        <taxon>Vertebrata</taxon>
        <taxon>Euteleostomi</taxon>
        <taxon>Actinopterygii</taxon>
        <taxon>Neopterygii</taxon>
        <taxon>Teleostei</taxon>
        <taxon>Neoteleostei</taxon>
        <taxon>Acanthomorphata</taxon>
        <taxon>Ovalentaria</taxon>
        <taxon>Atherinomorphae</taxon>
        <taxon>Cyprinodontiformes</taxon>
        <taxon>Nothobranchiidae</taxon>
        <taxon>Nothobranchius</taxon>
    </lineage>
</organism>
<dbReference type="EMBL" id="HAEB01009599">
    <property type="protein sequence ID" value="SBQ56126.1"/>
    <property type="molecule type" value="Transcribed_RNA"/>
</dbReference>
<accession>A0A1A8FBD0</accession>
<dbReference type="AlphaFoldDB" id="A0A1A8FBD0"/>
<sequence>YSDDRAESTTTLRIQHQNKTCFRKQNHFTLRILKKVRHVGDQLGPPQPVISCILEPKRRLSGRTELQFAEAPRGTVEKREVEGCMCAAIWPTTESHFLPQSWEALHWLQLRPCRVVCVKSHHR</sequence>
<proteinExistence type="predicted"/>
<feature type="non-terminal residue" evidence="1">
    <location>
        <position position="1"/>
    </location>
</feature>
<gene>
    <name evidence="1" type="primary">Nfu_g_1_019614</name>
</gene>
<name>A0A1A8FBD0_9TELE</name>
<reference evidence="1" key="1">
    <citation type="submission" date="2016-05" db="EMBL/GenBank/DDBJ databases">
        <authorList>
            <person name="Lavstsen T."/>
            <person name="Jespersen J.S."/>
        </authorList>
    </citation>
    <scope>NUCLEOTIDE SEQUENCE</scope>
    <source>
        <tissue evidence="1">Brain</tissue>
    </source>
</reference>
<evidence type="ECO:0000313" key="1">
    <source>
        <dbReference type="EMBL" id="SBQ56126.1"/>
    </source>
</evidence>